<dbReference type="EMBL" id="DWXE01000020">
    <property type="protein sequence ID" value="HJB90932.1"/>
    <property type="molecule type" value="Genomic_DNA"/>
</dbReference>
<reference evidence="2" key="1">
    <citation type="journal article" date="2021" name="PeerJ">
        <title>Extensive microbial diversity within the chicken gut microbiome revealed by metagenomics and culture.</title>
        <authorList>
            <person name="Gilroy R."/>
            <person name="Ravi A."/>
            <person name="Getino M."/>
            <person name="Pursley I."/>
            <person name="Horton D.L."/>
            <person name="Alikhan N.F."/>
            <person name="Baker D."/>
            <person name="Gharbi K."/>
            <person name="Hall N."/>
            <person name="Watson M."/>
            <person name="Adriaenssens E.M."/>
            <person name="Foster-Nyarko E."/>
            <person name="Jarju S."/>
            <person name="Secka A."/>
            <person name="Antonio M."/>
            <person name="Oren A."/>
            <person name="Chaudhuri R.R."/>
            <person name="La Ragione R."/>
            <person name="Hildebrand F."/>
            <person name="Pallen M.J."/>
        </authorList>
    </citation>
    <scope>NUCLEOTIDE SEQUENCE</scope>
    <source>
        <strain evidence="2">USAMLcec3-2134</strain>
    </source>
</reference>
<accession>A0A9D2MQA0</accession>
<dbReference type="InterPro" id="IPR036457">
    <property type="entry name" value="PPM-type-like_dom_sf"/>
</dbReference>
<dbReference type="PROSITE" id="PS51746">
    <property type="entry name" value="PPM_2"/>
    <property type="match status" value="1"/>
</dbReference>
<evidence type="ECO:0000313" key="3">
    <source>
        <dbReference type="Proteomes" id="UP000886883"/>
    </source>
</evidence>
<sequence length="240" mass="26567">MEYLTAWYWNRGNFRAKNEDSFSLQKVRIGGRQAAFLLVCDGIGGLPEGETASGFVTEAMTEWFYREGIRLMGSAVWKKRAAAAAVSALARSQEKLERCEREEGICCGTTCTMALVKGRDFALIHSGDSRAYRIGRKEQLLTRDHKRDGMLCRCIGAFGFEEPDVLFGRLRPGDLLVLCSDGFSRMLPEGFLISGLSGEEEKAGTYFKRLKGMGGFLMAQGEKDNLTALALRCCRKGGRG</sequence>
<reference evidence="2" key="2">
    <citation type="submission" date="2021-04" db="EMBL/GenBank/DDBJ databases">
        <authorList>
            <person name="Gilroy R."/>
        </authorList>
    </citation>
    <scope>NUCLEOTIDE SEQUENCE</scope>
    <source>
        <strain evidence="2">USAMLcec3-2134</strain>
    </source>
</reference>
<dbReference type="Proteomes" id="UP000886883">
    <property type="component" value="Unassembled WGS sequence"/>
</dbReference>
<proteinExistence type="predicted"/>
<evidence type="ECO:0000259" key="1">
    <source>
        <dbReference type="PROSITE" id="PS51746"/>
    </source>
</evidence>
<dbReference type="SMART" id="SM00332">
    <property type="entry name" value="PP2Cc"/>
    <property type="match status" value="1"/>
</dbReference>
<dbReference type="InterPro" id="IPR001932">
    <property type="entry name" value="PPM-type_phosphatase-like_dom"/>
</dbReference>
<dbReference type="CDD" id="cd00143">
    <property type="entry name" value="PP2Cc"/>
    <property type="match status" value="1"/>
</dbReference>
<dbReference type="SMART" id="SM00331">
    <property type="entry name" value="PP2C_SIG"/>
    <property type="match status" value="1"/>
</dbReference>
<evidence type="ECO:0000313" key="2">
    <source>
        <dbReference type="EMBL" id="HJB90932.1"/>
    </source>
</evidence>
<feature type="domain" description="PPM-type phosphatase" evidence="1">
    <location>
        <begin position="4"/>
        <end position="233"/>
    </location>
</feature>
<dbReference type="AlphaFoldDB" id="A0A9D2MQA0"/>
<dbReference type="SUPFAM" id="SSF81606">
    <property type="entry name" value="PP2C-like"/>
    <property type="match status" value="1"/>
</dbReference>
<organism evidence="2 3">
    <name type="scientific">Candidatus Eisenbergiella merdigallinarum</name>
    <dbReference type="NCBI Taxonomy" id="2838552"/>
    <lineage>
        <taxon>Bacteria</taxon>
        <taxon>Bacillati</taxon>
        <taxon>Bacillota</taxon>
        <taxon>Clostridia</taxon>
        <taxon>Lachnospirales</taxon>
        <taxon>Lachnospiraceae</taxon>
        <taxon>Eisenbergiella</taxon>
    </lineage>
</organism>
<dbReference type="Pfam" id="PF13672">
    <property type="entry name" value="PP2C_2"/>
    <property type="match status" value="1"/>
</dbReference>
<comment type="caution">
    <text evidence="2">The sequence shown here is derived from an EMBL/GenBank/DDBJ whole genome shotgun (WGS) entry which is preliminary data.</text>
</comment>
<protein>
    <submittedName>
        <fullName evidence="2">Serine/threonine-protein phosphatase</fullName>
    </submittedName>
</protein>
<gene>
    <name evidence="2" type="ORF">H9763_05615</name>
</gene>
<dbReference type="Gene3D" id="3.60.40.10">
    <property type="entry name" value="PPM-type phosphatase domain"/>
    <property type="match status" value="1"/>
</dbReference>
<name>A0A9D2MQA0_9FIRM</name>